<dbReference type="EMBL" id="BK003696">
    <property type="protein sequence ID" value="DAA02394.1"/>
    <property type="molecule type" value="Genomic_DNA"/>
</dbReference>
<sequence>MNLYRKWKSSQFTLAAAAAAAAKSNGILLTATHDVYAMRSQLLLGWLKARVPVWINIYQMLYVQRGRWQIAPAALRHQIMQMTQAGYLS</sequence>
<accession>Q6IGS0</accession>
<name>Q6IGS0_DROME</name>
<evidence type="ECO:0000313" key="1">
    <source>
        <dbReference type="EMBL" id="DAA02394.1"/>
    </source>
</evidence>
<protein>
    <submittedName>
        <fullName evidence="1">HDC05556</fullName>
    </submittedName>
</protein>
<dbReference type="AlphaFoldDB" id="Q6IGS0"/>
<gene>
    <name evidence="1" type="ORF">HDC05556</name>
</gene>
<organism evidence="1">
    <name type="scientific">Drosophila melanogaster</name>
    <name type="common">Fruit fly</name>
    <dbReference type="NCBI Taxonomy" id="7227"/>
    <lineage>
        <taxon>Eukaryota</taxon>
        <taxon>Metazoa</taxon>
        <taxon>Ecdysozoa</taxon>
        <taxon>Arthropoda</taxon>
        <taxon>Hexapoda</taxon>
        <taxon>Insecta</taxon>
        <taxon>Pterygota</taxon>
        <taxon>Neoptera</taxon>
        <taxon>Endopterygota</taxon>
        <taxon>Diptera</taxon>
        <taxon>Brachycera</taxon>
        <taxon>Muscomorpha</taxon>
        <taxon>Ephydroidea</taxon>
        <taxon>Drosophilidae</taxon>
        <taxon>Drosophila</taxon>
        <taxon>Sophophora</taxon>
    </lineage>
</organism>
<proteinExistence type="predicted"/>
<reference evidence="1" key="1">
    <citation type="journal article" date="2003" name="Genome Biol.">
        <title>An integrated gene annotation and transcriptional profiling approach towards the full gene content of the Drosophila genome.</title>
        <authorList>
            <person name="Hild M."/>
            <person name="Beckmann B."/>
            <person name="Haas S.A."/>
            <person name="Koch B."/>
            <person name="Solovyev V."/>
            <person name="Busold C."/>
            <person name="Fellenberg K."/>
            <person name="Boutros M."/>
            <person name="Vingron M."/>
            <person name="Sauer F."/>
            <person name="Hoheisel J.D."/>
            <person name="Paro R."/>
        </authorList>
    </citation>
    <scope>NUCLEOTIDE SEQUENCE</scope>
</reference>